<accession>A0A6I6SDS9</accession>
<dbReference type="EC" id="1.4.1.1" evidence="2 5"/>
<dbReference type="GO" id="GO:0005886">
    <property type="term" value="C:plasma membrane"/>
    <property type="evidence" value="ECO:0007669"/>
    <property type="project" value="TreeGrafter"/>
</dbReference>
<feature type="binding site" evidence="7">
    <location>
        <position position="75"/>
    </location>
    <ligand>
        <name>substrate</name>
    </ligand>
</feature>
<dbReference type="PANTHER" id="PTHR42795:SF1">
    <property type="entry name" value="ALANINE DEHYDROGENASE"/>
    <property type="match status" value="1"/>
</dbReference>
<dbReference type="SUPFAM" id="SSF51735">
    <property type="entry name" value="NAD(P)-binding Rossmann-fold domains"/>
    <property type="match status" value="1"/>
</dbReference>
<dbReference type="InterPro" id="IPR007698">
    <property type="entry name" value="AlaDH/PNT_NAD(H)-bd"/>
</dbReference>
<feature type="binding site" evidence="8">
    <location>
        <begin position="267"/>
        <end position="270"/>
    </location>
    <ligand>
        <name>NAD(+)</name>
        <dbReference type="ChEBI" id="CHEBI:57540"/>
    </ligand>
</feature>
<evidence type="ECO:0000256" key="6">
    <source>
        <dbReference type="PIRSR" id="PIRSR000183-1"/>
    </source>
</evidence>
<dbReference type="Pfam" id="PF01262">
    <property type="entry name" value="AlaDh_PNT_C"/>
    <property type="match status" value="1"/>
</dbReference>
<dbReference type="Gene3D" id="3.40.50.720">
    <property type="entry name" value="NAD(P)-binding Rossmann-like Domain"/>
    <property type="match status" value="2"/>
</dbReference>
<dbReference type="GO" id="GO:0000166">
    <property type="term" value="F:nucleotide binding"/>
    <property type="evidence" value="ECO:0007669"/>
    <property type="project" value="UniProtKB-KW"/>
</dbReference>
<sequence length="371" mass="38754">MKIAVPKEIKNHEYRVALTPTGARELATRGHSVTVQVGAGEGAGFSDADFEAAGARLEANVDTLWGEAELILKVKEPQPEEVARLNRGQTLFTYLHLAAEEKLTRGLMESGATCIAYETVTDRQGGLPLLAPMSTVAGRMAVQAGAHSLEKAQGGSGVLLPGVPGVAPGKVAVIGGGVVGENAARMALGLGAEVTVLDKSISRLEVLDDRYQGRMKTVFSTADAIDEAVRESDLIVGAVLIPGAAAPKLITRAMLADMKPGSVLVDVAIDQGGCFETSKPTTHAEPTYVVDGIVHYCVANMPGAVARTSTQALTNATLPFVIALADKGWKRALADDSHFLPGLNVHDGQVTYRAVAEAFGLESVDPASLVR</sequence>
<dbReference type="InterPro" id="IPR008141">
    <property type="entry name" value="Ala_DH"/>
</dbReference>
<dbReference type="KEGG" id="htx:EKK97_02920"/>
<feature type="binding site" evidence="8">
    <location>
        <position position="198"/>
    </location>
    <ligand>
        <name>NAD(+)</name>
        <dbReference type="ChEBI" id="CHEBI:57540"/>
    </ligand>
</feature>
<feature type="binding site" evidence="8">
    <location>
        <position position="203"/>
    </location>
    <ligand>
        <name>NAD(+)</name>
        <dbReference type="ChEBI" id="CHEBI:57540"/>
    </ligand>
</feature>
<evidence type="ECO:0000313" key="11">
    <source>
        <dbReference type="EMBL" id="QHC48768.1"/>
    </source>
</evidence>
<dbReference type="AlphaFoldDB" id="A0A6I6SDS9"/>
<feature type="domain" description="Alanine dehydrogenase/pyridine nucleotide transhydrogenase N-terminal" evidence="10">
    <location>
        <begin position="4"/>
        <end position="137"/>
    </location>
</feature>
<comment type="catalytic activity">
    <reaction evidence="5">
        <text>L-alanine + NAD(+) + H2O = pyruvate + NH4(+) + NADH + H(+)</text>
        <dbReference type="Rhea" id="RHEA:18405"/>
        <dbReference type="ChEBI" id="CHEBI:15361"/>
        <dbReference type="ChEBI" id="CHEBI:15377"/>
        <dbReference type="ChEBI" id="CHEBI:15378"/>
        <dbReference type="ChEBI" id="CHEBI:28938"/>
        <dbReference type="ChEBI" id="CHEBI:57540"/>
        <dbReference type="ChEBI" id="CHEBI:57945"/>
        <dbReference type="ChEBI" id="CHEBI:57972"/>
        <dbReference type="EC" id="1.4.1.1"/>
    </reaction>
</comment>
<dbReference type="GO" id="GO:0000286">
    <property type="term" value="F:alanine dehydrogenase activity"/>
    <property type="evidence" value="ECO:0007669"/>
    <property type="project" value="UniProtKB-UniRule"/>
</dbReference>
<evidence type="ECO:0000256" key="3">
    <source>
        <dbReference type="ARBA" id="ARBA00023002"/>
    </source>
</evidence>
<proteinExistence type="inferred from homology"/>
<dbReference type="InterPro" id="IPR008143">
    <property type="entry name" value="Ala_DH/PNT_CS2"/>
</dbReference>
<keyword evidence="12" id="KW-1185">Reference proteome</keyword>
<name>A0A6I6SDS9_9GAMM</name>
<dbReference type="InterPro" id="IPR036291">
    <property type="entry name" value="NAD(P)-bd_dom_sf"/>
</dbReference>
<dbReference type="InterPro" id="IPR007886">
    <property type="entry name" value="AlaDH/PNT_N"/>
</dbReference>
<evidence type="ECO:0000256" key="2">
    <source>
        <dbReference type="ARBA" id="ARBA00012897"/>
    </source>
</evidence>
<dbReference type="CDD" id="cd05305">
    <property type="entry name" value="L-AlaDH"/>
    <property type="match status" value="1"/>
</dbReference>
<dbReference type="RefSeq" id="WP_159548868.1">
    <property type="nucleotide sequence ID" value="NZ_CP035042.1"/>
</dbReference>
<keyword evidence="4 5" id="KW-0520">NAD</keyword>
<evidence type="ECO:0000256" key="1">
    <source>
        <dbReference type="ARBA" id="ARBA00005689"/>
    </source>
</evidence>
<gene>
    <name evidence="11" type="primary">ald</name>
    <name evidence="11" type="ORF">EKK97_02920</name>
</gene>
<dbReference type="SUPFAM" id="SSF52283">
    <property type="entry name" value="Formate/glycerate dehydrogenase catalytic domain-like"/>
    <property type="match status" value="1"/>
</dbReference>
<dbReference type="PROSITE" id="PS00837">
    <property type="entry name" value="ALADH_PNT_2"/>
    <property type="match status" value="1"/>
</dbReference>
<keyword evidence="8" id="KW-0547">Nucleotide-binding</keyword>
<organism evidence="11 12">
    <name type="scientific">Billgrantia tianxiuensis</name>
    <dbReference type="NCBI Taxonomy" id="2497861"/>
    <lineage>
        <taxon>Bacteria</taxon>
        <taxon>Pseudomonadati</taxon>
        <taxon>Pseudomonadota</taxon>
        <taxon>Gammaproteobacteria</taxon>
        <taxon>Oceanospirillales</taxon>
        <taxon>Halomonadaceae</taxon>
        <taxon>Billgrantia</taxon>
    </lineage>
</organism>
<dbReference type="PIRSF" id="PIRSF000183">
    <property type="entry name" value="Alanine_dh"/>
    <property type="match status" value="1"/>
</dbReference>
<evidence type="ECO:0000313" key="12">
    <source>
        <dbReference type="Proteomes" id="UP000464013"/>
    </source>
</evidence>
<evidence type="ECO:0000256" key="5">
    <source>
        <dbReference type="PIRNR" id="PIRNR000183"/>
    </source>
</evidence>
<reference evidence="11 12" key="1">
    <citation type="submission" date="2019-01" db="EMBL/GenBank/DDBJ databases">
        <title>Complete genome of a denitifying bacterium Halomons sp. BC-M4-5.</title>
        <authorList>
            <person name="Wang L."/>
            <person name="Shao Z."/>
        </authorList>
    </citation>
    <scope>NUCLEOTIDE SEQUENCE [LARGE SCALE GENOMIC DNA]</scope>
    <source>
        <strain evidence="11 12">BC-M4-5</strain>
    </source>
</reference>
<dbReference type="SMART" id="SM01003">
    <property type="entry name" value="AlaDh_PNT_N"/>
    <property type="match status" value="1"/>
</dbReference>
<evidence type="ECO:0000256" key="4">
    <source>
        <dbReference type="ARBA" id="ARBA00023027"/>
    </source>
</evidence>
<evidence type="ECO:0000259" key="9">
    <source>
        <dbReference type="SMART" id="SM01002"/>
    </source>
</evidence>
<dbReference type="FunFam" id="3.40.50.720:FF:000049">
    <property type="entry name" value="Alanine dehydrogenase"/>
    <property type="match status" value="1"/>
</dbReference>
<dbReference type="Proteomes" id="UP000464013">
    <property type="component" value="Chromosome"/>
</dbReference>
<dbReference type="GO" id="GO:0042853">
    <property type="term" value="P:L-alanine catabolic process"/>
    <property type="evidence" value="ECO:0007669"/>
    <property type="project" value="InterPro"/>
</dbReference>
<dbReference type="SMART" id="SM01002">
    <property type="entry name" value="AlaDh_PNT_C"/>
    <property type="match status" value="1"/>
</dbReference>
<evidence type="ECO:0000259" key="10">
    <source>
        <dbReference type="SMART" id="SM01003"/>
    </source>
</evidence>
<feature type="binding site" evidence="7">
    <location>
        <position position="15"/>
    </location>
    <ligand>
        <name>substrate</name>
    </ligand>
</feature>
<dbReference type="Pfam" id="PF05222">
    <property type="entry name" value="AlaDh_PNT_N"/>
    <property type="match status" value="1"/>
</dbReference>
<evidence type="ECO:0000256" key="7">
    <source>
        <dbReference type="PIRSR" id="PIRSR000183-2"/>
    </source>
</evidence>
<feature type="active site" description="Proton donor/acceptor" evidence="6">
    <location>
        <position position="96"/>
    </location>
</feature>
<keyword evidence="3 5" id="KW-0560">Oxidoreductase</keyword>
<dbReference type="NCBIfam" id="TIGR00518">
    <property type="entry name" value="alaDH"/>
    <property type="match status" value="1"/>
</dbReference>
<dbReference type="PANTHER" id="PTHR42795">
    <property type="entry name" value="ALANINE DEHYDROGENASE"/>
    <property type="match status" value="1"/>
</dbReference>
<protein>
    <recommendedName>
        <fullName evidence="2 5">Alanine dehydrogenase</fullName>
        <ecNumber evidence="2 5">1.4.1.1</ecNumber>
    </recommendedName>
</protein>
<feature type="binding site" evidence="8">
    <location>
        <begin position="239"/>
        <end position="240"/>
    </location>
    <ligand>
        <name>NAD(+)</name>
        <dbReference type="ChEBI" id="CHEBI:57540"/>
    </ligand>
</feature>
<comment type="similarity">
    <text evidence="1 5">Belongs to the AlaDH/PNT family.</text>
</comment>
<feature type="binding site" evidence="8">
    <location>
        <position position="220"/>
    </location>
    <ligand>
        <name>NAD(+)</name>
        <dbReference type="ChEBI" id="CHEBI:57540"/>
    </ligand>
</feature>
<feature type="binding site" evidence="8">
    <location>
        <position position="134"/>
    </location>
    <ligand>
        <name>NAD(+)</name>
        <dbReference type="ChEBI" id="CHEBI:57540"/>
    </ligand>
</feature>
<feature type="domain" description="Alanine dehydrogenase/pyridine nucleotide transhydrogenase NAD(H)-binding" evidence="9">
    <location>
        <begin position="149"/>
        <end position="297"/>
    </location>
</feature>
<dbReference type="EMBL" id="CP035042">
    <property type="protein sequence ID" value="QHC48768.1"/>
    <property type="molecule type" value="Genomic_DNA"/>
</dbReference>
<dbReference type="OrthoDB" id="9804592at2"/>
<feature type="binding site" evidence="8">
    <location>
        <begin position="298"/>
        <end position="301"/>
    </location>
    <ligand>
        <name>NAD(+)</name>
        <dbReference type="ChEBI" id="CHEBI:57540"/>
    </ligand>
</feature>
<evidence type="ECO:0000256" key="8">
    <source>
        <dbReference type="PIRSR" id="PIRSR000183-3"/>
    </source>
</evidence>
<feature type="active site" description="Proton donor/acceptor" evidence="6">
    <location>
        <position position="270"/>
    </location>
</feature>